<feature type="region of interest" description="Disordered" evidence="1">
    <location>
        <begin position="192"/>
        <end position="229"/>
    </location>
</feature>
<proteinExistence type="predicted"/>
<evidence type="ECO:0000256" key="1">
    <source>
        <dbReference type="SAM" id="MobiDB-lite"/>
    </source>
</evidence>
<keyword evidence="3" id="KW-1185">Reference proteome</keyword>
<protein>
    <submittedName>
        <fullName evidence="2">Uncharacterized protein</fullName>
    </submittedName>
</protein>
<reference evidence="2 3" key="1">
    <citation type="submission" date="2021-12" db="EMBL/GenBank/DDBJ databases">
        <title>High titer production of polyol ester of fatty acids by Rhodotorula paludigena BS15 towards product separation-free biomass refinery.</title>
        <authorList>
            <person name="Mano J."/>
            <person name="Ono H."/>
            <person name="Tanaka T."/>
            <person name="Naito K."/>
            <person name="Sushida H."/>
            <person name="Ike M."/>
            <person name="Tokuyasu K."/>
            <person name="Kitaoka M."/>
        </authorList>
    </citation>
    <scope>NUCLEOTIDE SEQUENCE [LARGE SCALE GENOMIC DNA]</scope>
    <source>
        <strain evidence="2 3">BS15</strain>
    </source>
</reference>
<comment type="caution">
    <text evidence="2">The sequence shown here is derived from an EMBL/GenBank/DDBJ whole genome shotgun (WGS) entry which is preliminary data.</text>
</comment>
<accession>A0AAV5GIJ2</accession>
<gene>
    <name evidence="2" type="ORF">Rhopal_005495-T1</name>
</gene>
<dbReference type="EMBL" id="BQKY01000011">
    <property type="protein sequence ID" value="GJN92465.1"/>
    <property type="molecule type" value="Genomic_DNA"/>
</dbReference>
<dbReference type="AlphaFoldDB" id="A0AAV5GIJ2"/>
<evidence type="ECO:0000313" key="2">
    <source>
        <dbReference type="EMBL" id="GJN92465.1"/>
    </source>
</evidence>
<evidence type="ECO:0000313" key="3">
    <source>
        <dbReference type="Proteomes" id="UP001342314"/>
    </source>
</evidence>
<dbReference type="Proteomes" id="UP001342314">
    <property type="component" value="Unassembled WGS sequence"/>
</dbReference>
<feature type="compositionally biased region" description="Basic and acidic residues" evidence="1">
    <location>
        <begin position="203"/>
        <end position="213"/>
    </location>
</feature>
<sequence>MAHDQQHGQAHEPILHRLSRHYSIPGPPSIDADRIFAQRLQEHVGETFARTNQDGVQVSQATEDLHRGHAKMAHDIGNMMGKIAFERNLVRNIEAIAQFWSEIGTGTYPRVCLTVLSSLTYLTSNRGNDMASSDTPVRSPVEQLWSHPTSMLSAHLSAGQAGELEYLHLQPSHESQNLAYIDWHLSVEEEPAQSRPVVNAYDPGDRRASRPDSRSSSSSSLHDEERRTHARDEAMAALMGYTPFPHGEEEEEEHAGPSATAGPLDIHMPHAFHHLD</sequence>
<organism evidence="2 3">
    <name type="scientific">Rhodotorula paludigena</name>
    <dbReference type="NCBI Taxonomy" id="86838"/>
    <lineage>
        <taxon>Eukaryota</taxon>
        <taxon>Fungi</taxon>
        <taxon>Dikarya</taxon>
        <taxon>Basidiomycota</taxon>
        <taxon>Pucciniomycotina</taxon>
        <taxon>Microbotryomycetes</taxon>
        <taxon>Sporidiobolales</taxon>
        <taxon>Sporidiobolaceae</taxon>
        <taxon>Rhodotorula</taxon>
    </lineage>
</organism>
<name>A0AAV5GIJ2_9BASI</name>
<feature type="region of interest" description="Disordered" evidence="1">
    <location>
        <begin position="244"/>
        <end position="268"/>
    </location>
</feature>